<dbReference type="InterPro" id="IPR016035">
    <property type="entry name" value="Acyl_Trfase/lysoPLipase"/>
</dbReference>
<keyword evidence="5" id="KW-0012">Acyltransferase</keyword>
<dbReference type="Gene3D" id="3.40.50.720">
    <property type="entry name" value="NAD(P)-binding Rossmann-like Domain"/>
    <property type="match status" value="1"/>
</dbReference>
<dbReference type="SMART" id="SM00827">
    <property type="entry name" value="PKS_AT"/>
    <property type="match status" value="1"/>
</dbReference>
<dbReference type="InterPro" id="IPR020807">
    <property type="entry name" value="PKS_DH"/>
</dbReference>
<evidence type="ECO:0000259" key="8">
    <source>
        <dbReference type="PROSITE" id="PS50075"/>
    </source>
</evidence>
<dbReference type="InterPro" id="IPR020843">
    <property type="entry name" value="ER"/>
</dbReference>
<dbReference type="InterPro" id="IPR032821">
    <property type="entry name" value="PKS_assoc"/>
</dbReference>
<keyword evidence="4" id="KW-0511">Multifunctional enzyme</keyword>
<dbReference type="InterPro" id="IPR013968">
    <property type="entry name" value="PKS_KR"/>
</dbReference>
<proteinExistence type="predicted"/>
<dbReference type="Pfam" id="PF16197">
    <property type="entry name" value="KAsynt_C_assoc"/>
    <property type="match status" value="1"/>
</dbReference>
<dbReference type="PANTHER" id="PTHR43775">
    <property type="entry name" value="FATTY ACID SYNTHASE"/>
    <property type="match status" value="1"/>
</dbReference>
<dbReference type="CDD" id="cd05195">
    <property type="entry name" value="enoyl_red"/>
    <property type="match status" value="1"/>
</dbReference>
<dbReference type="Pfam" id="PF13602">
    <property type="entry name" value="ADH_zinc_N_2"/>
    <property type="match status" value="1"/>
</dbReference>
<dbReference type="RefSeq" id="WP_179830768.1">
    <property type="nucleotide sequence ID" value="NZ_OBEG01000001.1"/>
</dbReference>
<dbReference type="Gene3D" id="1.10.1200.10">
    <property type="entry name" value="ACP-like"/>
    <property type="match status" value="1"/>
</dbReference>
<dbReference type="CDD" id="cd08956">
    <property type="entry name" value="KR_3_FAS_SDR_x"/>
    <property type="match status" value="1"/>
</dbReference>
<dbReference type="SUPFAM" id="SSF47336">
    <property type="entry name" value="ACP-like"/>
    <property type="match status" value="1"/>
</dbReference>
<evidence type="ECO:0000256" key="3">
    <source>
        <dbReference type="ARBA" id="ARBA00022679"/>
    </source>
</evidence>
<keyword evidence="2" id="KW-0597">Phosphoprotein</keyword>
<dbReference type="PROSITE" id="PS52004">
    <property type="entry name" value="KS3_2"/>
    <property type="match status" value="1"/>
</dbReference>
<feature type="domain" description="Ketosynthase family 3 (KS3)" evidence="9">
    <location>
        <begin position="10"/>
        <end position="434"/>
    </location>
</feature>
<dbReference type="InterPro" id="IPR049900">
    <property type="entry name" value="PKS_mFAS_DH"/>
</dbReference>
<dbReference type="PROSITE" id="PS00606">
    <property type="entry name" value="KS3_1"/>
    <property type="match status" value="1"/>
</dbReference>
<dbReference type="InterPro" id="IPR013154">
    <property type="entry name" value="ADH-like_N"/>
</dbReference>
<dbReference type="SUPFAM" id="SSF55048">
    <property type="entry name" value="Probable ACP-binding domain of malonyl-CoA ACP transacylase"/>
    <property type="match status" value="1"/>
</dbReference>
<feature type="domain" description="PKS/mFAS DH" evidence="10">
    <location>
        <begin position="911"/>
        <end position="1189"/>
    </location>
</feature>
<dbReference type="Pfam" id="PF08659">
    <property type="entry name" value="KR"/>
    <property type="match status" value="1"/>
</dbReference>
<dbReference type="CDD" id="cd00833">
    <property type="entry name" value="PKS"/>
    <property type="match status" value="1"/>
</dbReference>
<keyword evidence="12" id="KW-1185">Reference proteome</keyword>
<dbReference type="InterPro" id="IPR042104">
    <property type="entry name" value="PKS_dehydratase_sf"/>
</dbReference>
<evidence type="ECO:0000313" key="11">
    <source>
        <dbReference type="EMBL" id="SNY78765.1"/>
    </source>
</evidence>
<dbReference type="SMART" id="SM00825">
    <property type="entry name" value="PKS_KS"/>
    <property type="match status" value="1"/>
</dbReference>
<dbReference type="Gene3D" id="3.10.129.110">
    <property type="entry name" value="Polyketide synthase dehydratase"/>
    <property type="match status" value="1"/>
</dbReference>
<feature type="compositionally biased region" description="Low complexity" evidence="7">
    <location>
        <begin position="1972"/>
        <end position="1982"/>
    </location>
</feature>
<dbReference type="SMART" id="SM00822">
    <property type="entry name" value="PKS_KR"/>
    <property type="match status" value="1"/>
</dbReference>
<keyword evidence="1" id="KW-0596">Phosphopantetheine</keyword>
<dbReference type="FunFam" id="3.40.366.10:FF:000002">
    <property type="entry name" value="Probable polyketide synthase 2"/>
    <property type="match status" value="1"/>
</dbReference>
<dbReference type="InterPro" id="IPR014031">
    <property type="entry name" value="Ketoacyl_synth_C"/>
</dbReference>
<dbReference type="SMART" id="SM01294">
    <property type="entry name" value="PKS_PP_betabranch"/>
    <property type="match status" value="1"/>
</dbReference>
<evidence type="ECO:0000256" key="1">
    <source>
        <dbReference type="ARBA" id="ARBA00022450"/>
    </source>
</evidence>
<dbReference type="SUPFAM" id="SSF51735">
    <property type="entry name" value="NAD(P)-binding Rossmann-fold domains"/>
    <property type="match status" value="3"/>
</dbReference>
<dbReference type="SUPFAM" id="SSF50129">
    <property type="entry name" value="GroES-like"/>
    <property type="match status" value="1"/>
</dbReference>
<dbReference type="InterPro" id="IPR016039">
    <property type="entry name" value="Thiolase-like"/>
</dbReference>
<dbReference type="InterPro" id="IPR018201">
    <property type="entry name" value="Ketoacyl_synth_AS"/>
</dbReference>
<dbReference type="Pfam" id="PF21089">
    <property type="entry name" value="PKS_DH_N"/>
    <property type="match status" value="1"/>
</dbReference>
<name>A0A285L1K3_9NOCA</name>
<evidence type="ECO:0000256" key="7">
    <source>
        <dbReference type="SAM" id="MobiDB-lite"/>
    </source>
</evidence>
<gene>
    <name evidence="11" type="ORF">SAMN04244553_1386</name>
</gene>
<dbReference type="InterPro" id="IPR020806">
    <property type="entry name" value="PKS_PP-bd"/>
</dbReference>
<dbReference type="Gene3D" id="3.40.50.11460">
    <property type="match status" value="1"/>
</dbReference>
<dbReference type="InterPro" id="IPR016036">
    <property type="entry name" value="Malonyl_transacylase_ACP-bd"/>
</dbReference>
<protein>
    <submittedName>
        <fullName evidence="11">Polyketide synthase 12</fullName>
    </submittedName>
</protein>
<dbReference type="Gene3D" id="3.40.366.10">
    <property type="entry name" value="Malonyl-Coenzyme A Acyl Carrier Protein, domain 2"/>
    <property type="match status" value="1"/>
</dbReference>
<feature type="domain" description="Carrier" evidence="8">
    <location>
        <begin position="2000"/>
        <end position="2075"/>
    </location>
</feature>
<dbReference type="GO" id="GO:0004315">
    <property type="term" value="F:3-oxoacyl-[acyl-carrier-protein] synthase activity"/>
    <property type="evidence" value="ECO:0007669"/>
    <property type="project" value="InterPro"/>
</dbReference>
<keyword evidence="3" id="KW-0808">Transferase</keyword>
<dbReference type="PROSITE" id="PS50075">
    <property type="entry name" value="CARRIER"/>
    <property type="match status" value="1"/>
</dbReference>
<dbReference type="SUPFAM" id="SSF52151">
    <property type="entry name" value="FabD/lysophospholipase-like"/>
    <property type="match status" value="1"/>
</dbReference>
<dbReference type="EMBL" id="OBEG01000001">
    <property type="protein sequence ID" value="SNY78765.1"/>
    <property type="molecule type" value="Genomic_DNA"/>
</dbReference>
<dbReference type="InterPro" id="IPR036291">
    <property type="entry name" value="NAD(P)-bd_dom_sf"/>
</dbReference>
<accession>A0A285L1K3</accession>
<dbReference type="InterPro" id="IPR049551">
    <property type="entry name" value="PKS_DH_C"/>
</dbReference>
<dbReference type="GO" id="GO:0006633">
    <property type="term" value="P:fatty acid biosynthetic process"/>
    <property type="evidence" value="ECO:0007669"/>
    <property type="project" value="InterPro"/>
</dbReference>
<evidence type="ECO:0000259" key="9">
    <source>
        <dbReference type="PROSITE" id="PS52004"/>
    </source>
</evidence>
<reference evidence="11 12" key="1">
    <citation type="submission" date="2017-09" db="EMBL/GenBank/DDBJ databases">
        <authorList>
            <person name="Ehlers B."/>
            <person name="Leendertz F.H."/>
        </authorList>
    </citation>
    <scope>NUCLEOTIDE SEQUENCE [LARGE SCALE GENOMIC DNA]</scope>
    <source>
        <strain evidence="11 12">DSM 45537</strain>
    </source>
</reference>
<dbReference type="InterPro" id="IPR050091">
    <property type="entry name" value="PKS_NRPS_Biosynth_Enz"/>
</dbReference>
<feature type="active site" description="Proton acceptor; for dehydratase activity" evidence="6">
    <location>
        <position position="942"/>
    </location>
</feature>
<dbReference type="GO" id="GO:0031177">
    <property type="term" value="F:phosphopantetheine binding"/>
    <property type="evidence" value="ECO:0007669"/>
    <property type="project" value="InterPro"/>
</dbReference>
<dbReference type="PROSITE" id="PS52019">
    <property type="entry name" value="PKS_MFAS_DH"/>
    <property type="match status" value="1"/>
</dbReference>
<organism evidence="11 12">
    <name type="scientific">Nocardia amikacinitolerans</name>
    <dbReference type="NCBI Taxonomy" id="756689"/>
    <lineage>
        <taxon>Bacteria</taxon>
        <taxon>Bacillati</taxon>
        <taxon>Actinomycetota</taxon>
        <taxon>Actinomycetes</taxon>
        <taxon>Mycobacteriales</taxon>
        <taxon>Nocardiaceae</taxon>
        <taxon>Nocardia</taxon>
    </lineage>
</organism>
<dbReference type="InterPro" id="IPR036736">
    <property type="entry name" value="ACP-like_sf"/>
</dbReference>
<sequence>MIDHRDSGLGRLIAIVGMDCRFPGADDPDGYWKILSEGRHVSFDLPTERGWDLRRVYNEDPSVEGSTYIQRGGFLRNIGDFDATLFGIGPREAASMDPQQRMLLESSWLALERARLSPRSLSSLRSGVYVGATDSYYGLAGSRIPGLERHLLMGTMLSATSGRIAYALGLNGPAITVDTACSSALVAVHLAIRALRSGECDVTIVGSATAISDPSMLARYSRHRVLSVDGYSRGFSADGNGFAPAEGVASLVLMPLERAELLGKPVLAVIRGSAVNEDGASATLQAPNGRAQQAVIDAALDDAGLLPQHIGAIEAHGPGTPLGDATEAATLQTSYARHHSADDPLWVGSVKSNIGHTLAAAGLAGLIKMVLALQHERLPATLHVENPIAGVNWSAGGMRLLRQPRPWPRTTEPRRAGVLSYGITGTNAHVILEEAPAPAHVRHQTPRRREPSPLRQQMPMLPLYAASPSALVAQAAALAQHVRSRRDLSEVDLSWSLGTTRSALTHRAVVTGGGKEELIARLDAFAAAAVPAPLGVAVGQVRHGPGPVFVFPGQGSQWVGMGTRLLADSPVFARSMARCAEALRPYADFDVMEVLRGERNAPVERAEVIQPVLFAMYVSLAELWQSLGVTPAAVIGHSQGEIAAAHVAGALTLDGAARVVALRSAALRAVDRRGAMASLVMPADRARELLSRWNDRLEVAVVNGPSATVVAGDAEAMTRFLQQCEHDGVESRLLPVDYASHTRHMETLRDRILADLAGITPREARLPIISSTTGEIVDSTSLDASYWFENLHRTVHFDDAIRRALTAGYRQFIEVSPHPVLTGAIAEIASAGDIDAGVTGTLQRGRGGGADFLAAVAAAHAQGADVDWEALYRGAREVDLPTYSLQRRSYWLPTTSTARTMRAGSFDVADHPLLTATTELSDGGTVCIGHLDVKEQSWLADHKVFDRVVVPATVTVEILAWCASRAGGSGVQDLVLSSPLLLTDTAVDIQVMCSPVGKDGRRRVTLHSREHGARGPWRCHGEAATTVIDTVTAETEDNAEDGTQEQVWPPRGSRRVSVDGCYRALRDRGYGYGFAFQNLTSVWSKDTTLYVEVRPAQQQRAHTEGFPVHPALLDSILHALLLTGSERGTVLPYSIGSARILPRRATDLRATISPAGQDRYHVRVTDPEGNPVADFQDLLLRPVTERGFRRMLATGARHAFRLLWRPVDLGSDREEDCSRWTVVGARRDLPGADVHPDARSLSLALQNGRCVPEVVLLDLRSSTQVNELPGETALREHLSRLMVDAQTLLSEGPLDKSLIVCVTRRAHSASFAESVPDAIGAACAGMMRSVLSENPGRLQLIDLDTGPLDHRLMIAAIGAGHPQMALRGARAFVPRLAPAFDDLLRPPAIEQPWRLVRGRDKTLDSVIAAPAPDLTVPLEPGQVRIRVLATGVNFRDPLVALGILDETALGFEVAGEVVEVGEQVGDVELGARVAAVVLHAGSRPGGYGPFVVVDRRALLTVPAHWSHAQAAGAPIVFLTAYHALVELAEVKPGMRVLIHSAAGGVGMAAVQIAAMLGAEIYATASLLKQGVVEAMGIPRERIADSRTLGFEHQFNEVTGATGVDVVLGSLAGEAVDASLRLLRPGGIYLEMGRTDLRDPATVTVGYPEITYASINIAVLPISQVEVILDHLHSLFADGLLSPLSVQAWNIGHAREILRYLSQGHSTGKLVLTQPVSLVPEETVLITGGTGSLGGLLARHLVTAHGCRHLVLLSRQGDQAAEARKLAEELSEMGAEIILAACDVSDRAALSAVIRNIPSRHPLGAVVHAAGILDDCLFTDLTLDRLHGVLSSKAIAARHLHELTAEMNLRAFVMYSSIANVVGTAGQANYAAANAFLDALAYYRHSVGLPATSIAWGLWQQSSALTAHLDDTDRARLARHGLAPLDTAGALAIFDMALELDEPLLAATALSPMDPSTPLAAVLADLPRQLTPSSAGDGSGSSAEDLPRPELIELPPGERVKALTALIRTHAALVLGHQDPDALAADRTFRDAGFDSLSNVELRTRLSSATGVRLTVAVILDHPTPTRLAVYINEVLDHDRRSRLVDLP</sequence>
<dbReference type="SUPFAM" id="SSF53901">
    <property type="entry name" value="Thiolase-like"/>
    <property type="match status" value="1"/>
</dbReference>
<dbReference type="InterPro" id="IPR057326">
    <property type="entry name" value="KR_dom"/>
</dbReference>
<dbReference type="Pfam" id="PF00109">
    <property type="entry name" value="ketoacyl-synt"/>
    <property type="match status" value="1"/>
</dbReference>
<evidence type="ECO:0000256" key="5">
    <source>
        <dbReference type="ARBA" id="ARBA00023315"/>
    </source>
</evidence>
<dbReference type="Gene3D" id="3.30.70.3290">
    <property type="match status" value="1"/>
</dbReference>
<dbReference type="SMART" id="SM00826">
    <property type="entry name" value="PKS_DH"/>
    <property type="match status" value="1"/>
</dbReference>
<evidence type="ECO:0000256" key="4">
    <source>
        <dbReference type="ARBA" id="ARBA00023268"/>
    </source>
</evidence>
<dbReference type="SMART" id="SM00823">
    <property type="entry name" value="PKS_PP"/>
    <property type="match status" value="1"/>
</dbReference>
<dbReference type="SMART" id="SM00829">
    <property type="entry name" value="PKS_ER"/>
    <property type="match status" value="1"/>
</dbReference>
<evidence type="ECO:0000256" key="2">
    <source>
        <dbReference type="ARBA" id="ARBA00022553"/>
    </source>
</evidence>
<dbReference type="InterPro" id="IPR020841">
    <property type="entry name" value="PKS_Beta-ketoAc_synthase_dom"/>
</dbReference>
<dbReference type="Proteomes" id="UP000219565">
    <property type="component" value="Unassembled WGS sequence"/>
</dbReference>
<feature type="region of interest" description="N-terminal hotdog fold" evidence="6">
    <location>
        <begin position="911"/>
        <end position="1032"/>
    </location>
</feature>
<evidence type="ECO:0000256" key="6">
    <source>
        <dbReference type="PROSITE-ProRule" id="PRU01363"/>
    </source>
</evidence>
<feature type="region of interest" description="Disordered" evidence="7">
    <location>
        <begin position="1969"/>
        <end position="1990"/>
    </location>
</feature>
<feature type="region of interest" description="C-terminal hotdog fold" evidence="6">
    <location>
        <begin position="1053"/>
        <end position="1189"/>
    </location>
</feature>
<dbReference type="Pfam" id="PF00550">
    <property type="entry name" value="PP-binding"/>
    <property type="match status" value="1"/>
</dbReference>
<dbReference type="PANTHER" id="PTHR43775:SF51">
    <property type="entry name" value="INACTIVE PHENOLPHTHIOCEROL SYNTHESIS POLYKETIDE SYNTHASE TYPE I PKS1-RELATED"/>
    <property type="match status" value="1"/>
</dbReference>
<dbReference type="Gene3D" id="3.90.180.10">
    <property type="entry name" value="Medium-chain alcohol dehydrogenases, catalytic domain"/>
    <property type="match status" value="1"/>
</dbReference>
<evidence type="ECO:0000313" key="12">
    <source>
        <dbReference type="Proteomes" id="UP000219565"/>
    </source>
</evidence>
<dbReference type="InterPro" id="IPR011032">
    <property type="entry name" value="GroES-like_sf"/>
</dbReference>
<evidence type="ECO:0000259" key="10">
    <source>
        <dbReference type="PROSITE" id="PS52019"/>
    </source>
</evidence>
<dbReference type="Pfam" id="PF22953">
    <property type="entry name" value="SpnB_Rossmann"/>
    <property type="match status" value="1"/>
</dbReference>
<feature type="active site" description="Proton donor; for dehydratase activity" evidence="6">
    <location>
        <position position="1114"/>
    </location>
</feature>
<dbReference type="InterPro" id="IPR014043">
    <property type="entry name" value="Acyl_transferase_dom"/>
</dbReference>
<dbReference type="Pfam" id="PF08240">
    <property type="entry name" value="ADH_N"/>
    <property type="match status" value="1"/>
</dbReference>
<dbReference type="Pfam" id="PF02801">
    <property type="entry name" value="Ketoacyl-synt_C"/>
    <property type="match status" value="1"/>
</dbReference>
<dbReference type="Gene3D" id="3.40.47.10">
    <property type="match status" value="1"/>
</dbReference>
<dbReference type="Pfam" id="PF00698">
    <property type="entry name" value="Acyl_transf_1"/>
    <property type="match status" value="1"/>
</dbReference>
<dbReference type="Pfam" id="PF14765">
    <property type="entry name" value="PS-DH"/>
    <property type="match status" value="1"/>
</dbReference>
<dbReference type="FunFam" id="3.40.50.720:FF:000209">
    <property type="entry name" value="Polyketide synthase Pks12"/>
    <property type="match status" value="1"/>
</dbReference>
<dbReference type="InterPro" id="IPR009081">
    <property type="entry name" value="PP-bd_ACP"/>
</dbReference>
<dbReference type="InterPro" id="IPR014030">
    <property type="entry name" value="Ketoacyl_synth_N"/>
</dbReference>
<dbReference type="InterPro" id="IPR055123">
    <property type="entry name" value="SpnB-like_Rossmann"/>
</dbReference>
<dbReference type="InterPro" id="IPR049552">
    <property type="entry name" value="PKS_DH_N"/>
</dbReference>
<dbReference type="GO" id="GO:0016491">
    <property type="term" value="F:oxidoreductase activity"/>
    <property type="evidence" value="ECO:0007669"/>
    <property type="project" value="InterPro"/>
</dbReference>
<dbReference type="STRING" id="1379680.GCA_001612615_02182"/>
<dbReference type="InterPro" id="IPR001227">
    <property type="entry name" value="Ac_transferase_dom_sf"/>
</dbReference>
<dbReference type="GO" id="GO:0004312">
    <property type="term" value="F:fatty acid synthase activity"/>
    <property type="evidence" value="ECO:0007669"/>
    <property type="project" value="TreeGrafter"/>
</dbReference>